<keyword evidence="12" id="KW-1185">Reference proteome</keyword>
<evidence type="ECO:0000256" key="3">
    <source>
        <dbReference type="ARBA" id="ARBA00022737"/>
    </source>
</evidence>
<evidence type="ECO:0000313" key="11">
    <source>
        <dbReference type="EMBL" id="CAI2367016.1"/>
    </source>
</evidence>
<evidence type="ECO:0000259" key="10">
    <source>
        <dbReference type="PROSITE" id="PS51873"/>
    </source>
</evidence>
<dbReference type="CDD" id="cd20335">
    <property type="entry name" value="BRcat_RBR"/>
    <property type="match status" value="1"/>
</dbReference>
<dbReference type="CDD" id="cd20336">
    <property type="entry name" value="Rcat_RBR"/>
    <property type="match status" value="1"/>
</dbReference>
<feature type="transmembrane region" description="Helical" evidence="8">
    <location>
        <begin position="356"/>
        <end position="380"/>
    </location>
</feature>
<evidence type="ECO:0000256" key="6">
    <source>
        <dbReference type="ARBA" id="ARBA00022833"/>
    </source>
</evidence>
<dbReference type="AlphaFoldDB" id="A0AAD1XDV0"/>
<proteinExistence type="predicted"/>
<keyword evidence="8" id="KW-1133">Transmembrane helix</keyword>
<dbReference type="GO" id="GO:0016567">
    <property type="term" value="P:protein ubiquitination"/>
    <property type="evidence" value="ECO:0007669"/>
    <property type="project" value="InterPro"/>
</dbReference>
<feature type="transmembrane region" description="Helical" evidence="8">
    <location>
        <begin position="273"/>
        <end position="294"/>
    </location>
</feature>
<name>A0AAD1XDV0_EUPCR</name>
<keyword evidence="5" id="KW-0833">Ubl conjugation pathway</keyword>
<keyword evidence="3" id="KW-0677">Repeat</keyword>
<accession>A0AAD1XDV0</accession>
<feature type="domain" description="RING-type" evidence="10">
    <location>
        <begin position="2"/>
        <end position="241"/>
    </location>
</feature>
<protein>
    <recommendedName>
        <fullName evidence="13">RING-type domain-containing protein</fullName>
    </recommendedName>
</protein>
<evidence type="ECO:0000256" key="2">
    <source>
        <dbReference type="ARBA" id="ARBA00022723"/>
    </source>
</evidence>
<dbReference type="PANTHER" id="PTHR11685">
    <property type="entry name" value="RBR FAMILY RING FINGER AND IBR DOMAIN-CONTAINING"/>
    <property type="match status" value="1"/>
</dbReference>
<dbReference type="InterPro" id="IPR001841">
    <property type="entry name" value="Znf_RING"/>
</dbReference>
<keyword evidence="1" id="KW-0808">Transferase</keyword>
<keyword evidence="8" id="KW-0812">Transmembrane</keyword>
<organism evidence="11 12">
    <name type="scientific">Euplotes crassus</name>
    <dbReference type="NCBI Taxonomy" id="5936"/>
    <lineage>
        <taxon>Eukaryota</taxon>
        <taxon>Sar</taxon>
        <taxon>Alveolata</taxon>
        <taxon>Ciliophora</taxon>
        <taxon>Intramacronucleata</taxon>
        <taxon>Spirotrichea</taxon>
        <taxon>Hypotrichia</taxon>
        <taxon>Euplotida</taxon>
        <taxon>Euplotidae</taxon>
        <taxon>Moneuplotes</taxon>
    </lineage>
</organism>
<dbReference type="SUPFAM" id="SSF57850">
    <property type="entry name" value="RING/U-box"/>
    <property type="match status" value="2"/>
</dbReference>
<dbReference type="PROSITE" id="PS50089">
    <property type="entry name" value="ZF_RING_2"/>
    <property type="match status" value="1"/>
</dbReference>
<feature type="domain" description="RING-type" evidence="9">
    <location>
        <begin position="196"/>
        <end position="241"/>
    </location>
</feature>
<dbReference type="EMBL" id="CAMPGE010008108">
    <property type="protein sequence ID" value="CAI2367016.1"/>
    <property type="molecule type" value="Genomic_DNA"/>
</dbReference>
<evidence type="ECO:0000256" key="7">
    <source>
        <dbReference type="PROSITE-ProRule" id="PRU00175"/>
    </source>
</evidence>
<feature type="transmembrane region" description="Helical" evidence="8">
    <location>
        <begin position="242"/>
        <end position="261"/>
    </location>
</feature>
<comment type="caution">
    <text evidence="11">The sequence shown here is derived from an EMBL/GenBank/DDBJ whole genome shotgun (WGS) entry which is preliminary data.</text>
</comment>
<keyword evidence="2" id="KW-0479">Metal-binding</keyword>
<dbReference type="Gene3D" id="1.20.120.1750">
    <property type="match status" value="1"/>
</dbReference>
<dbReference type="Pfam" id="PF22191">
    <property type="entry name" value="IBR_1"/>
    <property type="match status" value="1"/>
</dbReference>
<evidence type="ECO:0000313" key="12">
    <source>
        <dbReference type="Proteomes" id="UP001295684"/>
    </source>
</evidence>
<dbReference type="InterPro" id="IPR044066">
    <property type="entry name" value="TRIAD_supradom"/>
</dbReference>
<keyword evidence="8" id="KW-0472">Membrane</keyword>
<keyword evidence="4 7" id="KW-0863">Zinc-finger</keyword>
<sequence>MENALCPVCYTNNVTKPSLNCGFKVCSQCLVNWIESKATVEFIPKFSDKFEKEKCQSEHILCINVECEKNLDRNLILQEEKEEHTLGYKECFEFLQEAEDQEALEKFSLLMLNLISINGKDYRKCPKSGCNYIGTIDLKPSRQMLSCEKCGFEWSDPALYPFCKRFLLKFQNFFSYNSDTINNFQKIMKGEPCPNCGICIIKLDGCSHMVCGKCNYEFCWDCLGHYPSYNHTEITFCPIRKVILLVFLLFLILSINTKICLLSELVANFEFLILDWAVFLIVSNAYAALVLVFFELYSEATSNYRLMNEFPEYSLVYRRNFIWYGMLSAAYPIGYISMSVFLYFISDYYNSMLKCLAVEGMIAVIGVLSFIIVYCIFSIFKGVFGQRQQAYEMDQELGDDPEMWSNGRNYEDDQRLDEPFIPKYEDYEEEEEKRPFGKSEYKNIQSKEDDMLELVNVQKEINRFNQVKRSWNNPFEKDPNVRTFGGVSETI</sequence>
<feature type="transmembrane region" description="Helical" evidence="8">
    <location>
        <begin position="321"/>
        <end position="344"/>
    </location>
</feature>
<evidence type="ECO:0000256" key="1">
    <source>
        <dbReference type="ARBA" id="ARBA00022679"/>
    </source>
</evidence>
<evidence type="ECO:0000259" key="9">
    <source>
        <dbReference type="PROSITE" id="PS50089"/>
    </source>
</evidence>
<gene>
    <name evidence="11" type="ORF">ECRASSUSDP1_LOCUS8293</name>
</gene>
<evidence type="ECO:0000256" key="8">
    <source>
        <dbReference type="SAM" id="Phobius"/>
    </source>
</evidence>
<dbReference type="InterPro" id="IPR031127">
    <property type="entry name" value="E3_UB_ligase_RBR"/>
</dbReference>
<evidence type="ECO:0008006" key="13">
    <source>
        <dbReference type="Google" id="ProtNLM"/>
    </source>
</evidence>
<dbReference type="GO" id="GO:0008270">
    <property type="term" value="F:zinc ion binding"/>
    <property type="evidence" value="ECO:0007669"/>
    <property type="project" value="UniProtKB-KW"/>
</dbReference>
<dbReference type="Proteomes" id="UP001295684">
    <property type="component" value="Unassembled WGS sequence"/>
</dbReference>
<reference evidence="11" key="1">
    <citation type="submission" date="2023-07" db="EMBL/GenBank/DDBJ databases">
        <authorList>
            <consortium name="AG Swart"/>
            <person name="Singh M."/>
            <person name="Singh A."/>
            <person name="Seah K."/>
            <person name="Emmerich C."/>
        </authorList>
    </citation>
    <scope>NUCLEOTIDE SEQUENCE</scope>
    <source>
        <strain evidence="11">DP1</strain>
    </source>
</reference>
<dbReference type="GO" id="GO:0004842">
    <property type="term" value="F:ubiquitin-protein transferase activity"/>
    <property type="evidence" value="ECO:0007669"/>
    <property type="project" value="InterPro"/>
</dbReference>
<evidence type="ECO:0000256" key="4">
    <source>
        <dbReference type="ARBA" id="ARBA00022771"/>
    </source>
</evidence>
<keyword evidence="6" id="KW-0862">Zinc</keyword>
<evidence type="ECO:0000256" key="5">
    <source>
        <dbReference type="ARBA" id="ARBA00022786"/>
    </source>
</evidence>
<dbReference type="PROSITE" id="PS51873">
    <property type="entry name" value="TRIAD"/>
    <property type="match status" value="1"/>
</dbReference>